<keyword evidence="5 12" id="KW-0963">Cytoplasm</keyword>
<keyword evidence="9 12" id="KW-0456">Lyase</keyword>
<dbReference type="Proteomes" id="UP000310016">
    <property type="component" value="Unassembled WGS sequence"/>
</dbReference>
<comment type="catalytic activity">
    <reaction evidence="11 12">
        <text>L-aspartate 4-semialdehyde + pyruvate = (2S,4S)-4-hydroxy-2,3,4,5-tetrahydrodipicolinate + H2O + H(+)</text>
        <dbReference type="Rhea" id="RHEA:34171"/>
        <dbReference type="ChEBI" id="CHEBI:15361"/>
        <dbReference type="ChEBI" id="CHEBI:15377"/>
        <dbReference type="ChEBI" id="CHEBI:15378"/>
        <dbReference type="ChEBI" id="CHEBI:67139"/>
        <dbReference type="ChEBI" id="CHEBI:537519"/>
        <dbReference type="EC" id="4.3.3.7"/>
    </reaction>
</comment>
<sequence length="297" mass="30907">MFEGIWIPMVTPFRDGALDLPAAARLASHLAQRGIAGLVLCGTTGEASALSLAEQRALYRAVRQAVGKAVPLVMGVSGSATGHVVEQAAIWDEEGADGLLVAAPYYVRPSQAGIQRHFEAVAAATALPIVLYNIPYRTGVNIDVATVCALARNPQFAAIKESGGGSLAQLGELLARTPLKVLCGEDALIYPAACMGAHGAIAAAAHLHPEHYVWLLEAVRAGRLERARGIARQLQPLIGAVFAEPNPAPLKAALSQAGWIADELRLPMLPAGPACRAALNNALRDMGEPEVAGAMAS</sequence>
<evidence type="ECO:0000256" key="5">
    <source>
        <dbReference type="ARBA" id="ARBA00022490"/>
    </source>
</evidence>
<evidence type="ECO:0000256" key="4">
    <source>
        <dbReference type="ARBA" id="ARBA00012086"/>
    </source>
</evidence>
<evidence type="ECO:0000313" key="16">
    <source>
        <dbReference type="EMBL" id="TJZ73560.1"/>
    </source>
</evidence>
<dbReference type="EC" id="4.3.3.7" evidence="4 12"/>
<keyword evidence="6 12" id="KW-0028">Amino-acid biosynthesis</keyword>
<dbReference type="InterPro" id="IPR002220">
    <property type="entry name" value="DapA-like"/>
</dbReference>
<comment type="subcellular location">
    <subcellularLocation>
        <location evidence="12">Cytoplasm</location>
    </subcellularLocation>
</comment>
<evidence type="ECO:0000256" key="10">
    <source>
        <dbReference type="ARBA" id="ARBA00023270"/>
    </source>
</evidence>
<evidence type="ECO:0000256" key="9">
    <source>
        <dbReference type="ARBA" id="ARBA00023239"/>
    </source>
</evidence>
<evidence type="ECO:0000256" key="2">
    <source>
        <dbReference type="ARBA" id="ARBA00005120"/>
    </source>
</evidence>
<feature type="binding site" evidence="12 15">
    <location>
        <position position="201"/>
    </location>
    <ligand>
        <name>pyruvate</name>
        <dbReference type="ChEBI" id="CHEBI:15361"/>
    </ligand>
</feature>
<dbReference type="PANTHER" id="PTHR12128:SF66">
    <property type="entry name" value="4-HYDROXY-2-OXOGLUTARATE ALDOLASE, MITOCHONDRIAL"/>
    <property type="match status" value="1"/>
</dbReference>
<dbReference type="EMBL" id="SUMF01000009">
    <property type="protein sequence ID" value="TJZ73560.1"/>
    <property type="molecule type" value="Genomic_DNA"/>
</dbReference>
<evidence type="ECO:0000256" key="11">
    <source>
        <dbReference type="ARBA" id="ARBA00047836"/>
    </source>
</evidence>
<dbReference type="UniPathway" id="UPA00034">
    <property type="reaction ID" value="UER00017"/>
</dbReference>
<dbReference type="Gene3D" id="3.20.20.70">
    <property type="entry name" value="Aldolase class I"/>
    <property type="match status" value="1"/>
</dbReference>
<dbReference type="PROSITE" id="PS00666">
    <property type="entry name" value="DHDPS_2"/>
    <property type="match status" value="1"/>
</dbReference>
<proteinExistence type="inferred from homology"/>
<feature type="active site" description="Schiff-base intermediate with substrate" evidence="12 14">
    <location>
        <position position="160"/>
    </location>
</feature>
<feature type="site" description="Part of a proton relay during catalysis" evidence="12">
    <location>
        <position position="106"/>
    </location>
</feature>
<protein>
    <recommendedName>
        <fullName evidence="4 12">4-hydroxy-tetrahydrodipicolinate synthase</fullName>
        <shortName evidence="12">HTPA synthase</shortName>
        <ecNumber evidence="4 12">4.3.3.7</ecNumber>
    </recommendedName>
</protein>
<dbReference type="Pfam" id="PF00701">
    <property type="entry name" value="DHDPS"/>
    <property type="match status" value="1"/>
</dbReference>
<dbReference type="RefSeq" id="WP_136773349.1">
    <property type="nucleotide sequence ID" value="NZ_CP156074.1"/>
</dbReference>
<dbReference type="SUPFAM" id="SSF51569">
    <property type="entry name" value="Aldolase"/>
    <property type="match status" value="1"/>
</dbReference>
<dbReference type="PRINTS" id="PR00146">
    <property type="entry name" value="DHPICSNTHASE"/>
</dbReference>
<comment type="pathway">
    <text evidence="2 12">Amino-acid biosynthesis; L-lysine biosynthesis via DAP pathway; (S)-tetrahydrodipicolinate from L-aspartate: step 3/4.</text>
</comment>
<feature type="site" description="Part of a proton relay during catalysis" evidence="12">
    <location>
        <position position="43"/>
    </location>
</feature>
<dbReference type="GO" id="GO:0008840">
    <property type="term" value="F:4-hydroxy-tetrahydrodipicolinate synthase activity"/>
    <property type="evidence" value="ECO:0007669"/>
    <property type="project" value="UniProtKB-UniRule"/>
</dbReference>
<dbReference type="InterPro" id="IPR020625">
    <property type="entry name" value="Schiff_base-form_aldolases_AS"/>
</dbReference>
<evidence type="ECO:0000256" key="12">
    <source>
        <dbReference type="HAMAP-Rule" id="MF_00418"/>
    </source>
</evidence>
<comment type="caution">
    <text evidence="12">Was originally thought to be a dihydrodipicolinate synthase (DHDPS), catalyzing the condensation of (S)-aspartate-beta-semialdehyde [(S)-ASA] and pyruvate to dihydrodipicolinate (DHDP). However, it was shown in E.coli that the product of the enzymatic reaction is not dihydrodipicolinate but in fact (4S)-4-hydroxy-2,3,4,5-tetrahydro-(2S)-dipicolinic acid (HTPA), and that the consecutive dehydration reaction leading to DHDP is not spontaneous but catalyzed by DapB.</text>
</comment>
<dbReference type="SMART" id="SM01130">
    <property type="entry name" value="DHDPS"/>
    <property type="match status" value="1"/>
</dbReference>
<comment type="subunit">
    <text evidence="12">Homotetramer; dimer of dimers.</text>
</comment>
<comment type="function">
    <text evidence="1 12">Catalyzes the condensation of (S)-aspartate-beta-semialdehyde [(S)-ASA] and pyruvate to 4-hydroxy-tetrahydrodipicolinate (HTPA).</text>
</comment>
<dbReference type="InterPro" id="IPR005263">
    <property type="entry name" value="DapA"/>
</dbReference>
<dbReference type="GO" id="GO:0005829">
    <property type="term" value="C:cytosol"/>
    <property type="evidence" value="ECO:0007669"/>
    <property type="project" value="TreeGrafter"/>
</dbReference>
<comment type="caution">
    <text evidence="16">The sequence shown here is derived from an EMBL/GenBank/DDBJ whole genome shotgun (WGS) entry which is preliminary data.</text>
</comment>
<keyword evidence="8 12" id="KW-0457">Lysine biosynthesis</keyword>
<dbReference type="AlphaFoldDB" id="A0A4U0PZ68"/>
<dbReference type="CDD" id="cd00950">
    <property type="entry name" value="DHDPS"/>
    <property type="match status" value="1"/>
</dbReference>
<dbReference type="InterPro" id="IPR020624">
    <property type="entry name" value="Schiff_base-form_aldolases_CS"/>
</dbReference>
<evidence type="ECO:0000256" key="8">
    <source>
        <dbReference type="ARBA" id="ARBA00023154"/>
    </source>
</evidence>
<dbReference type="NCBIfam" id="TIGR00674">
    <property type="entry name" value="dapA"/>
    <property type="match status" value="1"/>
</dbReference>
<comment type="similarity">
    <text evidence="3 12 13">Belongs to the DapA family.</text>
</comment>
<evidence type="ECO:0000256" key="7">
    <source>
        <dbReference type="ARBA" id="ARBA00022915"/>
    </source>
</evidence>
<dbReference type="PROSITE" id="PS00665">
    <property type="entry name" value="DHDPS_1"/>
    <property type="match status" value="1"/>
</dbReference>
<dbReference type="PIRSF" id="PIRSF001365">
    <property type="entry name" value="DHDPS"/>
    <property type="match status" value="1"/>
</dbReference>
<reference evidence="16 17" key="1">
    <citation type="submission" date="2019-04" db="EMBL/GenBank/DDBJ databases">
        <title>Chitiniphilus eburnea sp. nov., a novel chitinolytic bacterium isolated from aquaculture sludge.</title>
        <authorList>
            <person name="Sheng M."/>
        </authorList>
    </citation>
    <scope>NUCLEOTIDE SEQUENCE [LARGE SCALE GENOMIC DNA]</scope>
    <source>
        <strain evidence="16 17">HX-2-15</strain>
    </source>
</reference>
<dbReference type="GO" id="GO:0009089">
    <property type="term" value="P:lysine biosynthetic process via diaminopimelate"/>
    <property type="evidence" value="ECO:0007669"/>
    <property type="project" value="UniProtKB-UniRule"/>
</dbReference>
<gene>
    <name evidence="12 16" type="primary">dapA</name>
    <name evidence="16" type="ORF">FAZ21_10240</name>
</gene>
<name>A0A4U0PZ68_9NEIS</name>
<dbReference type="HAMAP" id="MF_00418">
    <property type="entry name" value="DapA"/>
    <property type="match status" value="1"/>
</dbReference>
<keyword evidence="17" id="KW-1185">Reference proteome</keyword>
<keyword evidence="10 12" id="KW-0704">Schiff base</keyword>
<evidence type="ECO:0000256" key="3">
    <source>
        <dbReference type="ARBA" id="ARBA00007592"/>
    </source>
</evidence>
<feature type="binding site" evidence="12 15">
    <location>
        <position position="44"/>
    </location>
    <ligand>
        <name>pyruvate</name>
        <dbReference type="ChEBI" id="CHEBI:15361"/>
    </ligand>
</feature>
<dbReference type="OrthoDB" id="9782828at2"/>
<dbReference type="GO" id="GO:0019877">
    <property type="term" value="P:diaminopimelate biosynthetic process"/>
    <property type="evidence" value="ECO:0007669"/>
    <property type="project" value="UniProtKB-UniRule"/>
</dbReference>
<evidence type="ECO:0000256" key="1">
    <source>
        <dbReference type="ARBA" id="ARBA00003294"/>
    </source>
</evidence>
<evidence type="ECO:0000256" key="13">
    <source>
        <dbReference type="PIRNR" id="PIRNR001365"/>
    </source>
</evidence>
<organism evidence="16 17">
    <name type="scientific">Chitiniphilus eburneus</name>
    <dbReference type="NCBI Taxonomy" id="2571148"/>
    <lineage>
        <taxon>Bacteria</taxon>
        <taxon>Pseudomonadati</taxon>
        <taxon>Pseudomonadota</taxon>
        <taxon>Betaproteobacteria</taxon>
        <taxon>Neisseriales</taxon>
        <taxon>Chitinibacteraceae</taxon>
        <taxon>Chitiniphilus</taxon>
    </lineage>
</organism>
<dbReference type="PANTHER" id="PTHR12128">
    <property type="entry name" value="DIHYDRODIPICOLINATE SYNTHASE"/>
    <property type="match status" value="1"/>
</dbReference>
<keyword evidence="7 12" id="KW-0220">Diaminopimelate biosynthesis</keyword>
<evidence type="ECO:0000256" key="6">
    <source>
        <dbReference type="ARBA" id="ARBA00022605"/>
    </source>
</evidence>
<feature type="active site" description="Proton donor/acceptor" evidence="12 14">
    <location>
        <position position="132"/>
    </location>
</feature>
<evidence type="ECO:0000313" key="17">
    <source>
        <dbReference type="Proteomes" id="UP000310016"/>
    </source>
</evidence>
<evidence type="ECO:0000256" key="14">
    <source>
        <dbReference type="PIRSR" id="PIRSR001365-1"/>
    </source>
</evidence>
<dbReference type="InterPro" id="IPR013785">
    <property type="entry name" value="Aldolase_TIM"/>
</dbReference>
<accession>A0A4U0PZ68</accession>
<evidence type="ECO:0000256" key="15">
    <source>
        <dbReference type="PIRSR" id="PIRSR001365-2"/>
    </source>
</evidence>